<evidence type="ECO:0000313" key="4">
    <source>
        <dbReference type="Proteomes" id="UP000271339"/>
    </source>
</evidence>
<dbReference type="SUPFAM" id="SSF54001">
    <property type="entry name" value="Cysteine proteinases"/>
    <property type="match status" value="1"/>
</dbReference>
<dbReference type="Gene3D" id="3.10.620.30">
    <property type="match status" value="1"/>
</dbReference>
<organism evidence="3 4">
    <name type="scientific">Ulvibacter antarcticus</name>
    <dbReference type="NCBI Taxonomy" id="442714"/>
    <lineage>
        <taxon>Bacteria</taxon>
        <taxon>Pseudomonadati</taxon>
        <taxon>Bacteroidota</taxon>
        <taxon>Flavobacteriia</taxon>
        <taxon>Flavobacteriales</taxon>
        <taxon>Flavobacteriaceae</taxon>
        <taxon>Ulvibacter</taxon>
    </lineage>
</organism>
<sequence>MQRITMLVLLFTSAITYSQSDFSVASIPVNLSKQANSVLLYELIDVDVSKDGKMVVTSHREVSVLNKRGDFHTDTVLYYDNFTKISAANVYVYDAFGKEIEHFRKKDFHDVSAVDGSTLYSESRALYLDYTPSSYPYTLVFNSKIETSNTAFIEWWKPAANYATSTKKSVFKLSFDPANKPRYMAKNFEGYNISITESPNQFVFEAENIPAIQYEDHSKSFSNIAPIAKFSLNKFYLKGVLGYAKDWKEFGNWMQQSLLSDVNELPPGTVAKIKNLVEGETTNIGKARKVYQYLQEKVRYISVQIGIGGWKPMLASEVDQLSYGDCKALSNYTRALLEVVGVPSYYTILYTGEQEMDITKDFSSIQGDHAILGIPEGDDIIWLECTSQDTPFGFGGNHIDDRDVLIITPEGGKIVHTKKYEAAESLQENSGNISLNTDGSINATIKVVSKGLQYEDKYSLEKETVDELDVSYKRRWSYVNGLNIENTTIVNDRTNIVFTEEVKVKATNYATSMGDDLLFCPNVFNQNQYIPPRISNRKQELFISESYMDVDIFEIKFPQNYAVDSLPEAIVLENEFGSYRISFEIVSENLIKYSRTVIINKGTFPPEAYNTYRSFRRKIAKADKTKVLLTPKNS</sequence>
<dbReference type="InterPro" id="IPR002931">
    <property type="entry name" value="Transglutaminase-like"/>
</dbReference>
<dbReference type="Pfam" id="PF01841">
    <property type="entry name" value="Transglut_core"/>
    <property type="match status" value="1"/>
</dbReference>
<feature type="domain" description="Transglutaminase-like" evidence="1">
    <location>
        <begin position="274"/>
        <end position="363"/>
    </location>
</feature>
<dbReference type="RefSeq" id="WP_121908617.1">
    <property type="nucleotide sequence ID" value="NZ_REFC01000015.1"/>
</dbReference>
<dbReference type="InterPro" id="IPR024618">
    <property type="entry name" value="DUF3857"/>
</dbReference>
<reference evidence="3 4" key="1">
    <citation type="submission" date="2018-10" db="EMBL/GenBank/DDBJ databases">
        <title>Genomic Encyclopedia of Archaeal and Bacterial Type Strains, Phase II (KMG-II): from individual species to whole genera.</title>
        <authorList>
            <person name="Goeker M."/>
        </authorList>
    </citation>
    <scope>NUCLEOTIDE SEQUENCE [LARGE SCALE GENOMIC DNA]</scope>
    <source>
        <strain evidence="3 4">DSM 23424</strain>
    </source>
</reference>
<keyword evidence="4" id="KW-1185">Reference proteome</keyword>
<dbReference type="InterPro" id="IPR038765">
    <property type="entry name" value="Papain-like_cys_pep_sf"/>
</dbReference>
<accession>A0A3L9YCT8</accession>
<dbReference type="OrthoDB" id="8595007at2"/>
<dbReference type="AlphaFoldDB" id="A0A3L9YCT8"/>
<protein>
    <submittedName>
        <fullName evidence="3">Uncharacterized protein DUF3857</fullName>
    </submittedName>
</protein>
<evidence type="ECO:0000259" key="1">
    <source>
        <dbReference type="Pfam" id="PF01841"/>
    </source>
</evidence>
<dbReference type="Gene3D" id="2.60.120.1130">
    <property type="match status" value="1"/>
</dbReference>
<dbReference type="Proteomes" id="UP000271339">
    <property type="component" value="Unassembled WGS sequence"/>
</dbReference>
<comment type="caution">
    <text evidence="3">The sequence shown here is derived from an EMBL/GenBank/DDBJ whole genome shotgun (WGS) entry which is preliminary data.</text>
</comment>
<proteinExistence type="predicted"/>
<dbReference type="EMBL" id="REFC01000015">
    <property type="protein sequence ID" value="RMA57200.1"/>
    <property type="molecule type" value="Genomic_DNA"/>
</dbReference>
<evidence type="ECO:0000259" key="2">
    <source>
        <dbReference type="Pfam" id="PF12969"/>
    </source>
</evidence>
<name>A0A3L9YCT8_9FLAO</name>
<dbReference type="Pfam" id="PF12969">
    <property type="entry name" value="DUF3857"/>
    <property type="match status" value="1"/>
</dbReference>
<feature type="domain" description="DUF3857" evidence="2">
    <location>
        <begin position="50"/>
        <end position="212"/>
    </location>
</feature>
<dbReference type="Gene3D" id="2.60.40.3140">
    <property type="match status" value="1"/>
</dbReference>
<gene>
    <name evidence="3" type="ORF">BXY75_3087</name>
</gene>
<evidence type="ECO:0000313" key="3">
    <source>
        <dbReference type="EMBL" id="RMA57200.1"/>
    </source>
</evidence>